<dbReference type="RefSeq" id="XP_046063499.1">
    <property type="nucleotide sequence ID" value="XM_046202109.1"/>
</dbReference>
<dbReference type="OrthoDB" id="408743at2759"/>
<dbReference type="Proteomes" id="UP000769157">
    <property type="component" value="Unassembled WGS sequence"/>
</dbReference>
<dbReference type="Pfam" id="PF02668">
    <property type="entry name" value="TauD"/>
    <property type="match status" value="2"/>
</dbReference>
<sequence length="357" mass="41227">MTVLKLERINLPEAHVFRGEEFPAAYDVKNDDGRHSSAEVIAYLNELGSTGFFREELKKHGAIVLRNTGTTDPEILSEYVRAIGESSGEEQFVQTGVTAKRTIITDVLSTANEGPSENTIHQHNEFSRFNKYPTTLFFVCTRYDAEGGTTPIVHGGEFFEKIDQKYPKFLTELADRGLYMRQTWANVSPNHTAWHDFFCFGRDLRPEEDLKTRQEKAAKLVREFVSEDFEWDDNNNLIVGQHSRPIRKYKVSDSESYPAFFNSIATYYADVKYSPPDSKKTSALSYDDLQPIPTEYLDEVLQQSIDLAYHHQWKEGDIAIVDNYQVSHGRDPWKGDRKLLVSMWDQKNKPEYEPWVR</sequence>
<dbReference type="PANTHER" id="PTHR10696:SF21">
    <property type="entry name" value="TAUD_TFDA-LIKE DOMAIN-CONTAINING PROTEIN"/>
    <property type="match status" value="1"/>
</dbReference>
<dbReference type="Gene3D" id="3.60.130.10">
    <property type="entry name" value="Clavaminate synthase-like"/>
    <property type="match status" value="1"/>
</dbReference>
<gene>
    <name evidence="3" type="ORF">OGAPHI_001357</name>
</gene>
<dbReference type="PANTHER" id="PTHR10696">
    <property type="entry name" value="GAMMA-BUTYROBETAINE HYDROXYLASE-RELATED"/>
    <property type="match status" value="1"/>
</dbReference>
<dbReference type="SUPFAM" id="SSF51197">
    <property type="entry name" value="Clavaminate synthase-like"/>
    <property type="match status" value="1"/>
</dbReference>
<proteinExistence type="predicted"/>
<comment type="caution">
    <text evidence="3">The sequence shown here is derived from an EMBL/GenBank/DDBJ whole genome shotgun (WGS) entry which is preliminary data.</text>
</comment>
<keyword evidence="4" id="KW-1185">Reference proteome</keyword>
<dbReference type="InterPro" id="IPR050411">
    <property type="entry name" value="AlphaKG_dependent_hydroxylases"/>
</dbReference>
<dbReference type="GeneID" id="70233325"/>
<evidence type="ECO:0000313" key="3">
    <source>
        <dbReference type="EMBL" id="KAH3669236.1"/>
    </source>
</evidence>
<accession>A0A9P8PCF2</accession>
<dbReference type="AlphaFoldDB" id="A0A9P8PCF2"/>
<dbReference type="InterPro" id="IPR042098">
    <property type="entry name" value="TauD-like_sf"/>
</dbReference>
<keyword evidence="1" id="KW-0560">Oxidoreductase</keyword>
<organism evidence="3 4">
    <name type="scientific">Ogataea philodendri</name>
    <dbReference type="NCBI Taxonomy" id="1378263"/>
    <lineage>
        <taxon>Eukaryota</taxon>
        <taxon>Fungi</taxon>
        <taxon>Dikarya</taxon>
        <taxon>Ascomycota</taxon>
        <taxon>Saccharomycotina</taxon>
        <taxon>Pichiomycetes</taxon>
        <taxon>Pichiales</taxon>
        <taxon>Pichiaceae</taxon>
        <taxon>Ogataea</taxon>
    </lineage>
</organism>
<dbReference type="InterPro" id="IPR003819">
    <property type="entry name" value="TauD/TfdA-like"/>
</dbReference>
<name>A0A9P8PCF2_9ASCO</name>
<reference evidence="3" key="1">
    <citation type="journal article" date="2021" name="Open Biol.">
        <title>Shared evolutionary footprints suggest mitochondrial oxidative damage underlies multiple complex I losses in fungi.</title>
        <authorList>
            <person name="Schikora-Tamarit M.A."/>
            <person name="Marcet-Houben M."/>
            <person name="Nosek J."/>
            <person name="Gabaldon T."/>
        </authorList>
    </citation>
    <scope>NUCLEOTIDE SEQUENCE</scope>
    <source>
        <strain evidence="3">CBS6075</strain>
    </source>
</reference>
<protein>
    <recommendedName>
        <fullName evidence="2">TauD/TfdA-like domain-containing protein</fullName>
    </recommendedName>
</protein>
<dbReference type="GO" id="GO:0016491">
    <property type="term" value="F:oxidoreductase activity"/>
    <property type="evidence" value="ECO:0007669"/>
    <property type="project" value="UniProtKB-KW"/>
</dbReference>
<feature type="domain" description="TauD/TfdA-like" evidence="2">
    <location>
        <begin position="295"/>
        <end position="343"/>
    </location>
</feature>
<evidence type="ECO:0000313" key="4">
    <source>
        <dbReference type="Proteomes" id="UP000769157"/>
    </source>
</evidence>
<feature type="domain" description="TauD/TfdA-like" evidence="2">
    <location>
        <begin position="52"/>
        <end position="266"/>
    </location>
</feature>
<reference evidence="3" key="2">
    <citation type="submission" date="2021-01" db="EMBL/GenBank/DDBJ databases">
        <authorList>
            <person name="Schikora-Tamarit M.A."/>
        </authorList>
    </citation>
    <scope>NUCLEOTIDE SEQUENCE</scope>
    <source>
        <strain evidence="3">CBS6075</strain>
    </source>
</reference>
<evidence type="ECO:0000256" key="1">
    <source>
        <dbReference type="ARBA" id="ARBA00023002"/>
    </source>
</evidence>
<evidence type="ECO:0000259" key="2">
    <source>
        <dbReference type="Pfam" id="PF02668"/>
    </source>
</evidence>
<dbReference type="EMBL" id="JAEUBE010000137">
    <property type="protein sequence ID" value="KAH3669236.1"/>
    <property type="molecule type" value="Genomic_DNA"/>
</dbReference>